<dbReference type="PRINTS" id="PR00326">
    <property type="entry name" value="GTP1OBG"/>
</dbReference>
<dbReference type="Pfam" id="PF07664">
    <property type="entry name" value="FeoB_C"/>
    <property type="match status" value="1"/>
</dbReference>
<dbReference type="GO" id="GO:0015093">
    <property type="term" value="F:ferrous iron transmembrane transporter activity"/>
    <property type="evidence" value="ECO:0007669"/>
    <property type="project" value="InterPro"/>
</dbReference>
<feature type="transmembrane region" description="Helical" evidence="1">
    <location>
        <begin position="399"/>
        <end position="425"/>
    </location>
</feature>
<dbReference type="Pfam" id="PF07670">
    <property type="entry name" value="Gate"/>
    <property type="match status" value="2"/>
</dbReference>
<organism evidence="3 4">
    <name type="scientific">Adhaeretor mobilis</name>
    <dbReference type="NCBI Taxonomy" id="1930276"/>
    <lineage>
        <taxon>Bacteria</taxon>
        <taxon>Pseudomonadati</taxon>
        <taxon>Planctomycetota</taxon>
        <taxon>Planctomycetia</taxon>
        <taxon>Pirellulales</taxon>
        <taxon>Lacipirellulaceae</taxon>
        <taxon>Adhaeretor</taxon>
    </lineage>
</organism>
<proteinExistence type="predicted"/>
<dbReference type="GO" id="GO:0005525">
    <property type="term" value="F:GTP binding"/>
    <property type="evidence" value="ECO:0007669"/>
    <property type="project" value="InterPro"/>
</dbReference>
<dbReference type="Proteomes" id="UP000319852">
    <property type="component" value="Chromosome"/>
</dbReference>
<name>A0A517MVY2_9BACT</name>
<dbReference type="Gene3D" id="3.40.50.300">
    <property type="entry name" value="P-loop containing nucleotide triphosphate hydrolases"/>
    <property type="match status" value="1"/>
</dbReference>
<dbReference type="EMBL" id="CP036263">
    <property type="protein sequence ID" value="QDS99043.1"/>
    <property type="molecule type" value="Genomic_DNA"/>
</dbReference>
<dbReference type="CDD" id="cd01879">
    <property type="entry name" value="FeoB"/>
    <property type="match status" value="1"/>
</dbReference>
<keyword evidence="4" id="KW-1185">Reference proteome</keyword>
<feature type="transmembrane region" description="Helical" evidence="1">
    <location>
        <begin position="431"/>
        <end position="454"/>
    </location>
</feature>
<protein>
    <submittedName>
        <fullName evidence="3">Ferrous iron transport protein B</fullName>
    </submittedName>
</protein>
<keyword evidence="1" id="KW-1133">Transmembrane helix</keyword>
<dbReference type="InterPro" id="IPR050860">
    <property type="entry name" value="FeoB_GTPase"/>
</dbReference>
<feature type="transmembrane region" description="Helical" evidence="1">
    <location>
        <begin position="265"/>
        <end position="286"/>
    </location>
</feature>
<dbReference type="PANTHER" id="PTHR43185:SF1">
    <property type="entry name" value="FE(2+) TRANSPORTER FEOB"/>
    <property type="match status" value="1"/>
</dbReference>
<dbReference type="InterPro" id="IPR027417">
    <property type="entry name" value="P-loop_NTPase"/>
</dbReference>
<dbReference type="Pfam" id="PF02421">
    <property type="entry name" value="FeoB_N"/>
    <property type="match status" value="1"/>
</dbReference>
<evidence type="ECO:0000313" key="3">
    <source>
        <dbReference type="EMBL" id="QDS99043.1"/>
    </source>
</evidence>
<feature type="transmembrane region" description="Helical" evidence="1">
    <location>
        <begin position="663"/>
        <end position="685"/>
    </location>
</feature>
<dbReference type="InterPro" id="IPR011640">
    <property type="entry name" value="Fe2_transport_prot_B_C"/>
</dbReference>
<dbReference type="KEGG" id="amob:HG15A2_23320"/>
<evidence type="ECO:0000313" key="4">
    <source>
        <dbReference type="Proteomes" id="UP000319852"/>
    </source>
</evidence>
<keyword evidence="1" id="KW-0812">Transmembrane</keyword>
<evidence type="ECO:0000256" key="1">
    <source>
        <dbReference type="SAM" id="Phobius"/>
    </source>
</evidence>
<dbReference type="RefSeq" id="WP_246117941.1">
    <property type="nucleotide sequence ID" value="NZ_CP036263.1"/>
</dbReference>
<dbReference type="InterPro" id="IPR030389">
    <property type="entry name" value="G_FEOB_dom"/>
</dbReference>
<feature type="domain" description="FeoB-type G" evidence="2">
    <location>
        <begin position="34"/>
        <end position="208"/>
    </location>
</feature>
<dbReference type="PROSITE" id="PS51711">
    <property type="entry name" value="G_FEOB"/>
    <property type="match status" value="1"/>
</dbReference>
<dbReference type="InterPro" id="IPR006073">
    <property type="entry name" value="GTP-bd"/>
</dbReference>
<dbReference type="SUPFAM" id="SSF52540">
    <property type="entry name" value="P-loop containing nucleoside triphosphate hydrolases"/>
    <property type="match status" value="1"/>
</dbReference>
<dbReference type="InterPro" id="IPR011642">
    <property type="entry name" value="Gate_dom"/>
</dbReference>
<feature type="transmembrane region" description="Helical" evidence="1">
    <location>
        <begin position="624"/>
        <end position="643"/>
    </location>
</feature>
<feature type="transmembrane region" description="Helical" evidence="1">
    <location>
        <begin position="321"/>
        <end position="345"/>
    </location>
</feature>
<accession>A0A517MVY2</accession>
<gene>
    <name evidence="3" type="primary">feoB</name>
    <name evidence="3" type="ORF">HG15A2_23320</name>
</gene>
<reference evidence="3 4" key="1">
    <citation type="submission" date="2019-02" db="EMBL/GenBank/DDBJ databases">
        <title>Deep-cultivation of Planctomycetes and their phenomic and genomic characterization uncovers novel biology.</title>
        <authorList>
            <person name="Wiegand S."/>
            <person name="Jogler M."/>
            <person name="Boedeker C."/>
            <person name="Pinto D."/>
            <person name="Vollmers J."/>
            <person name="Rivas-Marin E."/>
            <person name="Kohn T."/>
            <person name="Peeters S.H."/>
            <person name="Heuer A."/>
            <person name="Rast P."/>
            <person name="Oberbeckmann S."/>
            <person name="Bunk B."/>
            <person name="Jeske O."/>
            <person name="Meyerdierks A."/>
            <person name="Storesund J.E."/>
            <person name="Kallscheuer N."/>
            <person name="Luecker S."/>
            <person name="Lage O.M."/>
            <person name="Pohl T."/>
            <person name="Merkel B.J."/>
            <person name="Hornburger P."/>
            <person name="Mueller R.-W."/>
            <person name="Bruemmer F."/>
            <person name="Labrenz M."/>
            <person name="Spormann A.M."/>
            <person name="Op den Camp H."/>
            <person name="Overmann J."/>
            <person name="Amann R."/>
            <person name="Jetten M.S.M."/>
            <person name="Mascher T."/>
            <person name="Medema M.H."/>
            <person name="Devos D.P."/>
            <person name="Kaster A.-K."/>
            <person name="Ovreas L."/>
            <person name="Rohde M."/>
            <person name="Galperin M.Y."/>
            <person name="Jogler C."/>
        </authorList>
    </citation>
    <scope>NUCLEOTIDE SEQUENCE [LARGE SCALE GENOMIC DNA]</scope>
    <source>
        <strain evidence="3 4">HG15A2</strain>
    </source>
</reference>
<evidence type="ECO:0000259" key="2">
    <source>
        <dbReference type="PROSITE" id="PS51711"/>
    </source>
</evidence>
<dbReference type="AlphaFoldDB" id="A0A517MVY2"/>
<dbReference type="PANTHER" id="PTHR43185">
    <property type="entry name" value="FERROUS IRON TRANSPORT PROTEIN B"/>
    <property type="match status" value="1"/>
</dbReference>
<keyword evidence="1" id="KW-0472">Membrane</keyword>
<dbReference type="GO" id="GO:0005886">
    <property type="term" value="C:plasma membrane"/>
    <property type="evidence" value="ECO:0007669"/>
    <property type="project" value="TreeGrafter"/>
</dbReference>
<sequence>MSTADIYLPVIDADDMGPGNASRADDPLSAEVTKPVVALVGNPNSGKTSLFNRLTGLRAHTANFAGTTVEHRRGTVTFGEQAVELVDLPGLYNLDADTPDERVACEVIRGVDRSGKSQPAPDLLILVIDSTNLQRNLFLASQLIEVAKETGSPVVAALNMSDLAKRHGLQIDAEQLSTDLGCPVIPLSARTGAGLEQLSTAVVESLHAPVAPSVNTQCSCSGCHGCGFAQRYDWAEGVSQKVVKEGSDSLGRNTQRIDRFLTHRLIGLAGFAVVMFFTFWLIYSLAAYPMDWIESLMAGAGNQLSRWLPAGDMLSLLADGIIGGVGGVLVFLPQICLLFFMLALLEDSGYLSRAALVMDRLMKRVGLPGKAFVPMLSAHACAIPAIMATRVIEDRRDRLATILVLPLMTCSARVPVYAMLIALLFSNQPLLAAAVFTGAYALGIVAALAMAWVFKRTILPGNARPLLIELPDYKWPSLRNALLQTYDRSMVFVKNAGGAILVISIVMWALATYPKTTLEDLSPSARSEITVLQDNGDTEAAENLLAERQLEHSFAGRIGQGVQPLLAPLGFDWKMSVGVVSSFAAREVIVSTLSILYGLGDEGDEAALTGRLRASTDSQGEPSFTTPVCLSLLVFYVLAMQCLPTQVITKRETGSWGWASFQFGYMTALAYVAALITFQTASVIVG</sequence>
<feature type="transmembrane region" description="Helical" evidence="1">
    <location>
        <begin position="491"/>
        <end position="511"/>
    </location>
</feature>